<feature type="domain" description="HTH lysR-type" evidence="5">
    <location>
        <begin position="1"/>
        <end position="61"/>
    </location>
</feature>
<evidence type="ECO:0000256" key="2">
    <source>
        <dbReference type="ARBA" id="ARBA00023015"/>
    </source>
</evidence>
<evidence type="ECO:0000313" key="6">
    <source>
        <dbReference type="EMBL" id="PTE09873.1"/>
    </source>
</evidence>
<name>A0A2T4IWC4_9HYPH</name>
<dbReference type="SUPFAM" id="SSF46785">
    <property type="entry name" value="Winged helix' DNA-binding domain"/>
    <property type="match status" value="1"/>
</dbReference>
<dbReference type="Pfam" id="PF00126">
    <property type="entry name" value="HTH_1"/>
    <property type="match status" value="1"/>
</dbReference>
<dbReference type="PANTHER" id="PTHR30537:SF5">
    <property type="entry name" value="HTH-TYPE TRANSCRIPTIONAL ACTIVATOR TTDR-RELATED"/>
    <property type="match status" value="1"/>
</dbReference>
<dbReference type="CDD" id="cd08475">
    <property type="entry name" value="PBP2_CrgA_like_6"/>
    <property type="match status" value="1"/>
</dbReference>
<sequence length="304" mass="33241">MEATSLQGILAFVQVVEAGSFTDAGRRLHVTKSAVGKSIAQLERRLGVRLLNRTTRSLSPTSEGLSYYDACVRALAEIEAAQSLLAAHRLVPSGRLRVDVPLAFGRRCVAPVLFDISRRFPDLTVEISFNDRRVDLIEEGIDLAVRMGDLDDSLSLAARRIYAQRSAICAAPAYLEAHGRPRSIEDLANHSVIGYGRDGIVRPWAIRHADGHLGKFVPRARLVLGHGEPMLDAALAGCGIVFLPTWLAADSLKRGELEMVLSDCLVEDIVVHAVWPVTRNLTPKVRVVVDALIEHFSSPSWDAT</sequence>
<evidence type="ECO:0000256" key="1">
    <source>
        <dbReference type="ARBA" id="ARBA00009437"/>
    </source>
</evidence>
<proteinExistence type="inferred from homology"/>
<evidence type="ECO:0000256" key="4">
    <source>
        <dbReference type="ARBA" id="ARBA00023163"/>
    </source>
</evidence>
<dbReference type="PROSITE" id="PS50931">
    <property type="entry name" value="HTH_LYSR"/>
    <property type="match status" value="1"/>
</dbReference>
<comment type="caution">
    <text evidence="6">The sequence shown here is derived from an EMBL/GenBank/DDBJ whole genome shotgun (WGS) entry which is preliminary data.</text>
</comment>
<dbReference type="InterPro" id="IPR000847">
    <property type="entry name" value="LysR_HTH_N"/>
</dbReference>
<dbReference type="Pfam" id="PF03466">
    <property type="entry name" value="LysR_substrate"/>
    <property type="match status" value="1"/>
</dbReference>
<dbReference type="GO" id="GO:0003677">
    <property type="term" value="F:DNA binding"/>
    <property type="evidence" value="ECO:0007669"/>
    <property type="project" value="UniProtKB-KW"/>
</dbReference>
<keyword evidence="2" id="KW-0805">Transcription regulation</keyword>
<keyword evidence="4" id="KW-0804">Transcription</keyword>
<dbReference type="OrthoDB" id="9812435at2"/>
<comment type="similarity">
    <text evidence="1">Belongs to the LysR transcriptional regulatory family.</text>
</comment>
<dbReference type="FunFam" id="1.10.10.10:FF:000001">
    <property type="entry name" value="LysR family transcriptional regulator"/>
    <property type="match status" value="1"/>
</dbReference>
<evidence type="ECO:0000313" key="7">
    <source>
        <dbReference type="Proteomes" id="UP000240259"/>
    </source>
</evidence>
<evidence type="ECO:0000259" key="5">
    <source>
        <dbReference type="PROSITE" id="PS50931"/>
    </source>
</evidence>
<dbReference type="InterPro" id="IPR005119">
    <property type="entry name" value="LysR_subst-bd"/>
</dbReference>
<dbReference type="Gene3D" id="1.10.10.10">
    <property type="entry name" value="Winged helix-like DNA-binding domain superfamily/Winged helix DNA-binding domain"/>
    <property type="match status" value="1"/>
</dbReference>
<dbReference type="Proteomes" id="UP000240259">
    <property type="component" value="Unassembled WGS sequence"/>
</dbReference>
<evidence type="ECO:0000256" key="3">
    <source>
        <dbReference type="ARBA" id="ARBA00023125"/>
    </source>
</evidence>
<dbReference type="InterPro" id="IPR036388">
    <property type="entry name" value="WH-like_DNA-bd_sf"/>
</dbReference>
<dbReference type="Gene3D" id="3.40.190.290">
    <property type="match status" value="1"/>
</dbReference>
<keyword evidence="7" id="KW-1185">Reference proteome</keyword>
<reference evidence="6 7" key="1">
    <citation type="submission" date="2018-03" db="EMBL/GenBank/DDBJ databases">
        <title>Genome sequence of the symbiotic type strain Mesorhizobium helmanticense CSLC115NT isolated from Lotus corniculatus nodules.</title>
        <authorList>
            <person name="Sannazzaro A.I."/>
            <person name="Torres Tejerizo G.A."/>
            <person name="Dip D."/>
            <person name="Caballero M."/>
            <person name="Pistorio M."/>
            <person name="Estrella M.J."/>
        </authorList>
    </citation>
    <scope>NUCLEOTIDE SEQUENCE [LARGE SCALE GENOMIC DNA]</scope>
    <source>
        <strain evidence="6 7">CSLC115N</strain>
    </source>
</reference>
<keyword evidence="3" id="KW-0238">DNA-binding</keyword>
<protein>
    <submittedName>
        <fullName evidence="6">LysR family transcriptional regulator</fullName>
    </submittedName>
</protein>
<dbReference type="AlphaFoldDB" id="A0A2T4IWC4"/>
<gene>
    <name evidence="6" type="ORF">C9427_14490</name>
</gene>
<dbReference type="GO" id="GO:0003700">
    <property type="term" value="F:DNA-binding transcription factor activity"/>
    <property type="evidence" value="ECO:0007669"/>
    <property type="project" value="InterPro"/>
</dbReference>
<dbReference type="InterPro" id="IPR036390">
    <property type="entry name" value="WH_DNA-bd_sf"/>
</dbReference>
<dbReference type="EMBL" id="PZJX01000027">
    <property type="protein sequence ID" value="PTE09873.1"/>
    <property type="molecule type" value="Genomic_DNA"/>
</dbReference>
<dbReference type="PANTHER" id="PTHR30537">
    <property type="entry name" value="HTH-TYPE TRANSCRIPTIONAL REGULATOR"/>
    <property type="match status" value="1"/>
</dbReference>
<dbReference type="InterPro" id="IPR058163">
    <property type="entry name" value="LysR-type_TF_proteobact-type"/>
</dbReference>
<dbReference type="RefSeq" id="WP_107649811.1">
    <property type="nucleotide sequence ID" value="NZ_PZJX01000027.1"/>
</dbReference>
<dbReference type="SUPFAM" id="SSF53850">
    <property type="entry name" value="Periplasmic binding protein-like II"/>
    <property type="match status" value="1"/>
</dbReference>
<accession>A0A2T4IWC4</accession>
<dbReference type="PRINTS" id="PR00039">
    <property type="entry name" value="HTHLYSR"/>
</dbReference>
<organism evidence="6 7">
    <name type="scientific">Mesorhizobium helmanticense</name>
    <dbReference type="NCBI Taxonomy" id="1776423"/>
    <lineage>
        <taxon>Bacteria</taxon>
        <taxon>Pseudomonadati</taxon>
        <taxon>Pseudomonadota</taxon>
        <taxon>Alphaproteobacteria</taxon>
        <taxon>Hyphomicrobiales</taxon>
        <taxon>Phyllobacteriaceae</taxon>
        <taxon>Mesorhizobium</taxon>
    </lineage>
</organism>